<keyword evidence="1" id="KW-0443">Lipid metabolism</keyword>
<evidence type="ECO:0000256" key="2">
    <source>
        <dbReference type="ARBA" id="ARBA00023264"/>
    </source>
</evidence>
<dbReference type="InterPro" id="IPR011009">
    <property type="entry name" value="Kinase-like_dom_sf"/>
</dbReference>
<evidence type="ECO:0000256" key="3">
    <source>
        <dbReference type="ARBA" id="ARBA00038211"/>
    </source>
</evidence>
<dbReference type="Gene3D" id="3.30.200.20">
    <property type="entry name" value="Phosphorylase Kinase, domain 1"/>
    <property type="match status" value="2"/>
</dbReference>
<dbReference type="GO" id="GO:0004103">
    <property type="term" value="F:choline kinase activity"/>
    <property type="evidence" value="ECO:0007669"/>
    <property type="project" value="TreeGrafter"/>
</dbReference>
<proteinExistence type="inferred from homology"/>
<comment type="similarity">
    <text evidence="3">Belongs to the choline/ethanolamine kinase family.</text>
</comment>
<keyword evidence="6" id="KW-0808">Transferase</keyword>
<feature type="region of interest" description="Disordered" evidence="4">
    <location>
        <begin position="450"/>
        <end position="479"/>
    </location>
</feature>
<dbReference type="Pfam" id="PF01633">
    <property type="entry name" value="Choline_kinase"/>
    <property type="match status" value="1"/>
</dbReference>
<dbReference type="EMBL" id="OUUW01000010">
    <property type="protein sequence ID" value="SPP86251.1"/>
    <property type="molecule type" value="Genomic_DNA"/>
</dbReference>
<dbReference type="GO" id="GO:0004305">
    <property type="term" value="F:ethanolamine kinase activity"/>
    <property type="evidence" value="ECO:0007669"/>
    <property type="project" value="TreeGrafter"/>
</dbReference>
<keyword evidence="6" id="KW-0418">Kinase</keyword>
<evidence type="ECO:0000256" key="1">
    <source>
        <dbReference type="ARBA" id="ARBA00023209"/>
    </source>
</evidence>
<keyword evidence="1" id="KW-0444">Lipid biosynthesis</keyword>
<protein>
    <submittedName>
        <fullName evidence="6">Blast:Choline/ethanolamine kinase</fullName>
    </submittedName>
</protein>
<evidence type="ECO:0000256" key="4">
    <source>
        <dbReference type="SAM" id="MobiDB-lite"/>
    </source>
</evidence>
<evidence type="ECO:0000256" key="5">
    <source>
        <dbReference type="SAM" id="Phobius"/>
    </source>
</evidence>
<dbReference type="STRING" id="7266.A0A3B0KMB6"/>
<evidence type="ECO:0000313" key="7">
    <source>
        <dbReference type="Proteomes" id="UP000268350"/>
    </source>
</evidence>
<dbReference type="GO" id="GO:0005737">
    <property type="term" value="C:cytoplasm"/>
    <property type="evidence" value="ECO:0007669"/>
    <property type="project" value="TreeGrafter"/>
</dbReference>
<dbReference type="OrthoDB" id="3649325at2759"/>
<feature type="region of interest" description="Disordered" evidence="4">
    <location>
        <begin position="219"/>
        <end position="254"/>
    </location>
</feature>
<dbReference type="PANTHER" id="PTHR22603:SF93">
    <property type="entry name" value="RE24176P"/>
    <property type="match status" value="1"/>
</dbReference>
<dbReference type="Proteomes" id="UP000268350">
    <property type="component" value="Unassembled WGS sequence"/>
</dbReference>
<feature type="transmembrane region" description="Helical" evidence="5">
    <location>
        <begin position="31"/>
        <end position="50"/>
    </location>
</feature>
<keyword evidence="1" id="KW-0594">Phospholipid biosynthesis</keyword>
<organism evidence="6 7">
    <name type="scientific">Drosophila guanche</name>
    <name type="common">Fruit fly</name>
    <dbReference type="NCBI Taxonomy" id="7266"/>
    <lineage>
        <taxon>Eukaryota</taxon>
        <taxon>Metazoa</taxon>
        <taxon>Ecdysozoa</taxon>
        <taxon>Arthropoda</taxon>
        <taxon>Hexapoda</taxon>
        <taxon>Insecta</taxon>
        <taxon>Pterygota</taxon>
        <taxon>Neoptera</taxon>
        <taxon>Endopterygota</taxon>
        <taxon>Diptera</taxon>
        <taxon>Brachycera</taxon>
        <taxon>Muscomorpha</taxon>
        <taxon>Ephydroidea</taxon>
        <taxon>Drosophilidae</taxon>
        <taxon>Drosophila</taxon>
        <taxon>Sophophora</taxon>
    </lineage>
</organism>
<accession>A0A3B0KMB6</accession>
<dbReference type="CDD" id="cd05156">
    <property type="entry name" value="ChoK_euk"/>
    <property type="match status" value="1"/>
</dbReference>
<dbReference type="PANTHER" id="PTHR22603">
    <property type="entry name" value="CHOLINE/ETHANOALAMINE KINASE"/>
    <property type="match status" value="1"/>
</dbReference>
<keyword evidence="5" id="KW-0472">Membrane</keyword>
<dbReference type="AlphaFoldDB" id="A0A3B0KMB6"/>
<keyword evidence="5" id="KW-0812">Transmembrane</keyword>
<keyword evidence="2" id="KW-1208">Phospholipid metabolism</keyword>
<reference evidence="7" key="1">
    <citation type="submission" date="2018-01" db="EMBL/GenBank/DDBJ databases">
        <authorList>
            <person name="Alioto T."/>
            <person name="Alioto T."/>
        </authorList>
    </citation>
    <scope>NUCLEOTIDE SEQUENCE [LARGE SCALE GENOMIC DNA]</scope>
</reference>
<name>A0A3B0KMB6_DROGU</name>
<dbReference type="GO" id="GO:0006646">
    <property type="term" value="P:phosphatidylethanolamine biosynthetic process"/>
    <property type="evidence" value="ECO:0007669"/>
    <property type="project" value="TreeGrafter"/>
</dbReference>
<evidence type="ECO:0000313" key="6">
    <source>
        <dbReference type="EMBL" id="SPP86251.1"/>
    </source>
</evidence>
<dbReference type="Gene3D" id="3.90.1200.10">
    <property type="match status" value="1"/>
</dbReference>
<keyword evidence="5" id="KW-1133">Transmembrane helix</keyword>
<keyword evidence="7" id="KW-1185">Reference proteome</keyword>
<sequence>MAMTQFVFVCPAVQSKSLLKIKSKILFCRFILYLLSTHIFLLCVCIIDCISESKLYKNTRSMRQRSCGNNKTRKRCQEKQQEIVENCCLSKRCKYDNIWQHFKRNATLEEIRSAAARICRDYLTGRWKVVAPESLVVKRISGGLSNFLYYVSLPDLDEEDEAAEEQRLLEQQQQHANGNVVAKDNVIVACGATNVVPKNSAVFARNVVEVEHVSESVSVTADDDNTATSAKQAHKRQRFDSDSGDSSSLKRLHAPKQEPREVLLRIYGQTHGDHALESMITESVVFALLSERNFGPKLHGIFPGGRIEQYLPARALATAELSEQRILLKVAEKMGEIHSLNIPMSKEPDWIWNCMQRWVTSFESIVKGKMQSKPDSAVLQKQRELMRTIDYVQEIAWLRSVIDSGDYPVVFCHNDLQEGNILLRQVTPPERTQRESISSLRSNFDETLGESLDGNSNLSEPEANKSHSSSSSLSGPELLDTTDDSALDTSFTNDNEPDLIIIDFEYCAYNYRGYDLANHFIEWTFDYTNPQFPYFHHNNKNYATVQQKRDFIVNYMKKYHDDENYNPTVQELENVDAEIQFFTMMSHLFWSLWSVINVTSAIEFGYWEYGIARILEYQRLKAAYLAK</sequence>
<gene>
    <name evidence="6" type="ORF">DGUA_6G004905</name>
</gene>
<dbReference type="SUPFAM" id="SSF56112">
    <property type="entry name" value="Protein kinase-like (PK-like)"/>
    <property type="match status" value="1"/>
</dbReference>